<dbReference type="InterPro" id="IPR050661">
    <property type="entry name" value="BglG_antiterminators"/>
</dbReference>
<gene>
    <name evidence="8" type="ORF">EDC14_1002209</name>
</gene>
<dbReference type="Pfam" id="PF00874">
    <property type="entry name" value="PRD"/>
    <property type="match status" value="2"/>
</dbReference>
<evidence type="ECO:0000256" key="3">
    <source>
        <dbReference type="ARBA" id="ARBA00023015"/>
    </source>
</evidence>
<dbReference type="RefSeq" id="WP_132012630.1">
    <property type="nucleotide sequence ID" value="NZ_SLUN01000002.1"/>
</dbReference>
<dbReference type="Gene3D" id="3.40.930.10">
    <property type="entry name" value="Mannitol-specific EII, Chain A"/>
    <property type="match status" value="1"/>
</dbReference>
<keyword evidence="1" id="KW-0808">Transferase</keyword>
<evidence type="ECO:0000259" key="7">
    <source>
        <dbReference type="PROSITE" id="PS51372"/>
    </source>
</evidence>
<dbReference type="PANTHER" id="PTHR30185:SF18">
    <property type="entry name" value="TRANSCRIPTIONAL REGULATOR MTLR"/>
    <property type="match status" value="1"/>
</dbReference>
<dbReference type="SUPFAM" id="SSF63520">
    <property type="entry name" value="PTS-regulatory domain, PRD"/>
    <property type="match status" value="2"/>
</dbReference>
<feature type="domain" description="PTS EIIB type-2" evidence="6">
    <location>
        <begin position="429"/>
        <end position="518"/>
    </location>
</feature>
<accession>A0A4R1SBQ7</accession>
<dbReference type="PROSITE" id="PS51099">
    <property type="entry name" value="PTS_EIIB_TYPE_2"/>
    <property type="match status" value="1"/>
</dbReference>
<evidence type="ECO:0000256" key="1">
    <source>
        <dbReference type="ARBA" id="ARBA00022679"/>
    </source>
</evidence>
<dbReference type="EMBL" id="SLUN01000002">
    <property type="protein sequence ID" value="TCL76450.1"/>
    <property type="molecule type" value="Genomic_DNA"/>
</dbReference>
<dbReference type="SUPFAM" id="SSF46785">
    <property type="entry name" value="Winged helix' DNA-binding domain"/>
    <property type="match status" value="1"/>
</dbReference>
<dbReference type="CDD" id="cd05568">
    <property type="entry name" value="PTS_IIB_bgl_like"/>
    <property type="match status" value="1"/>
</dbReference>
<protein>
    <submittedName>
        <fullName evidence="8">Transcriptional antiterminator</fullName>
    </submittedName>
</protein>
<dbReference type="InterPro" id="IPR036388">
    <property type="entry name" value="WH-like_DNA-bd_sf"/>
</dbReference>
<organism evidence="8 9">
    <name type="scientific">Hydrogenispora ethanolica</name>
    <dbReference type="NCBI Taxonomy" id="1082276"/>
    <lineage>
        <taxon>Bacteria</taxon>
        <taxon>Bacillati</taxon>
        <taxon>Bacillota</taxon>
        <taxon>Hydrogenispora</taxon>
    </lineage>
</organism>
<feature type="domain" description="PRD" evidence="7">
    <location>
        <begin position="321"/>
        <end position="428"/>
    </location>
</feature>
<evidence type="ECO:0000313" key="9">
    <source>
        <dbReference type="Proteomes" id="UP000295008"/>
    </source>
</evidence>
<name>A0A4R1SBQ7_HYDET</name>
<evidence type="ECO:0000256" key="2">
    <source>
        <dbReference type="ARBA" id="ARBA00022737"/>
    </source>
</evidence>
<evidence type="ECO:0000256" key="4">
    <source>
        <dbReference type="ARBA" id="ARBA00023163"/>
    </source>
</evidence>
<dbReference type="Pfam" id="PF00359">
    <property type="entry name" value="PTS_EIIA_2"/>
    <property type="match status" value="1"/>
</dbReference>
<dbReference type="GO" id="GO:0008982">
    <property type="term" value="F:protein-N(PI)-phosphohistidine-sugar phosphotransferase activity"/>
    <property type="evidence" value="ECO:0007669"/>
    <property type="project" value="InterPro"/>
</dbReference>
<dbReference type="GO" id="GO:0003700">
    <property type="term" value="F:DNA-binding transcription factor activity"/>
    <property type="evidence" value="ECO:0007669"/>
    <property type="project" value="InterPro"/>
</dbReference>
<proteinExistence type="predicted"/>
<keyword evidence="4" id="KW-0804">Transcription</keyword>
<evidence type="ECO:0000259" key="6">
    <source>
        <dbReference type="PROSITE" id="PS51099"/>
    </source>
</evidence>
<feature type="domain" description="PTS EIIA type-2" evidence="5">
    <location>
        <begin position="531"/>
        <end position="675"/>
    </location>
</feature>
<dbReference type="GO" id="GO:0009401">
    <property type="term" value="P:phosphoenolpyruvate-dependent sugar phosphotransferase system"/>
    <property type="evidence" value="ECO:0007669"/>
    <property type="project" value="InterPro"/>
</dbReference>
<dbReference type="InterPro" id="IPR002178">
    <property type="entry name" value="PTS_EIIA_type-2_dom"/>
</dbReference>
<dbReference type="SUPFAM" id="SSF52794">
    <property type="entry name" value="PTS system IIB component-like"/>
    <property type="match status" value="1"/>
</dbReference>
<dbReference type="CDD" id="cd00211">
    <property type="entry name" value="PTS_IIA_fru"/>
    <property type="match status" value="1"/>
</dbReference>
<dbReference type="Proteomes" id="UP000295008">
    <property type="component" value="Unassembled WGS sequence"/>
</dbReference>
<feature type="domain" description="PRD" evidence="7">
    <location>
        <begin position="207"/>
        <end position="312"/>
    </location>
</feature>
<dbReference type="Gene3D" id="1.10.1790.10">
    <property type="entry name" value="PRD domain"/>
    <property type="match status" value="2"/>
</dbReference>
<dbReference type="Gene3D" id="3.40.50.2300">
    <property type="match status" value="1"/>
</dbReference>
<evidence type="ECO:0000259" key="5">
    <source>
        <dbReference type="PROSITE" id="PS51094"/>
    </source>
</evidence>
<dbReference type="InterPro" id="IPR011608">
    <property type="entry name" value="PRD"/>
</dbReference>
<sequence>MTINLSSREKKIIKTLLSAETYVSVENIANQMDVSPKTVRNDLENINSALKMLKIGEIIKKPRNGISLTLAAGQAERLEQLIAQSEVESRNDGLVDRKLYIIRKLLFSYERSFTMQEIATALYTSRSSVSNLLNEVADWFRPFGITLSKRQNYGIEIHYTELNWRKAAADFYRMLQEAGGTTPEAGAPQSLFEERISPADLALIRRMLDGFDAAKAAAALSDLERNEHFRYTYESYLRLVLQISFSIIRQRKRCPVVLPAEQAAIVAPSREYRLAQELAKPLEKGYQVRFTEPEVLHLAAYMLASDISAIEDAAVRREIFSQSGKLERFFEELTRFIDDTLHVNLALDENFAGDLRLHLRSAVYRLQFAIRVRNPFLAQIKEGYPTIYGAAWGSSVLFEKYFDVEVNEDEIGYLTLYISAAAQRTPEKVRAVVVCNHGIGISQLIAESVKRTVPDLEVVGVLSAAEYQRWDSVAYDLVISTLPLLTQSKPVVTVNSILKAADIERIGEQIRLSKRSKIRQDAAADGPVRWGFFDPELIFVDLDAADKQEVIRYLAAALVKRGRVMPEFLQAALDRESAISTAVGQGIAIPHGNSQYVKRSAIAVARLKRPLLWAEQEKVDLVLLLAFQVTQAEVHNRTLSRFYAVFASLLDEPALIAELRSCRTPDAIYQFLTNTFNREGNHETDRGNHQK</sequence>
<dbReference type="InterPro" id="IPR036095">
    <property type="entry name" value="PTS_EIIB-like_sf"/>
</dbReference>
<dbReference type="PANTHER" id="PTHR30185">
    <property type="entry name" value="CRYPTIC BETA-GLUCOSIDE BGL OPERON ANTITERMINATOR"/>
    <property type="match status" value="1"/>
</dbReference>
<keyword evidence="9" id="KW-1185">Reference proteome</keyword>
<dbReference type="PROSITE" id="PS51372">
    <property type="entry name" value="PRD_2"/>
    <property type="match status" value="2"/>
</dbReference>
<keyword evidence="2" id="KW-0677">Repeat</keyword>
<evidence type="ECO:0000313" key="8">
    <source>
        <dbReference type="EMBL" id="TCL76450.1"/>
    </source>
</evidence>
<dbReference type="SMART" id="SM00420">
    <property type="entry name" value="HTH_DEOR"/>
    <property type="match status" value="1"/>
</dbReference>
<dbReference type="OrthoDB" id="3175596at2"/>
<dbReference type="InterPro" id="IPR016152">
    <property type="entry name" value="PTrfase/Anion_transptr"/>
</dbReference>
<dbReference type="Gene3D" id="1.10.10.10">
    <property type="entry name" value="Winged helix-like DNA-binding domain superfamily/Winged helix DNA-binding domain"/>
    <property type="match status" value="1"/>
</dbReference>
<dbReference type="InterPro" id="IPR036390">
    <property type="entry name" value="WH_DNA-bd_sf"/>
</dbReference>
<dbReference type="SUPFAM" id="SSF55804">
    <property type="entry name" value="Phoshotransferase/anion transport protein"/>
    <property type="match status" value="1"/>
</dbReference>
<dbReference type="AlphaFoldDB" id="A0A4R1SBQ7"/>
<dbReference type="InterPro" id="IPR013011">
    <property type="entry name" value="PTS_EIIB_2"/>
</dbReference>
<dbReference type="PROSITE" id="PS00372">
    <property type="entry name" value="PTS_EIIA_TYPE_2_HIS"/>
    <property type="match status" value="1"/>
</dbReference>
<dbReference type="InterPro" id="IPR036634">
    <property type="entry name" value="PRD_sf"/>
</dbReference>
<dbReference type="InterPro" id="IPR001034">
    <property type="entry name" value="DeoR_HTH"/>
</dbReference>
<keyword evidence="3" id="KW-0805">Transcription regulation</keyword>
<comment type="caution">
    <text evidence="8">The sequence shown here is derived from an EMBL/GenBank/DDBJ whole genome shotgun (WGS) entry which is preliminary data.</text>
</comment>
<reference evidence="8 9" key="1">
    <citation type="submission" date="2019-03" db="EMBL/GenBank/DDBJ databases">
        <title>Genomic Encyclopedia of Type Strains, Phase IV (KMG-IV): sequencing the most valuable type-strain genomes for metagenomic binning, comparative biology and taxonomic classification.</title>
        <authorList>
            <person name="Goeker M."/>
        </authorList>
    </citation>
    <scope>NUCLEOTIDE SEQUENCE [LARGE SCALE GENOMIC DNA]</scope>
    <source>
        <strain evidence="8 9">LX-B</strain>
    </source>
</reference>
<dbReference type="Pfam" id="PF08220">
    <property type="entry name" value="HTH_DeoR"/>
    <property type="match status" value="1"/>
</dbReference>
<dbReference type="PROSITE" id="PS51094">
    <property type="entry name" value="PTS_EIIA_TYPE_2"/>
    <property type="match status" value="1"/>
</dbReference>